<keyword evidence="2" id="KW-1185">Reference proteome</keyword>
<dbReference type="RefSeq" id="WP_061171264.1">
    <property type="nucleotide sequence ID" value="NZ_FCOA02000031.1"/>
</dbReference>
<sequence>MTIVDVADSFTESLDAIEAFMFVQDEGSAARRSDQLEGEIVELVARLENYPKFGRRADFYAVTSAASQAWLRQVEQLAAQAQLLEFRESVLSAHLILYACSDSRVVLLSIRHEREAKYGPDAV</sequence>
<name>A0A158CZY2_9BURK</name>
<dbReference type="Proteomes" id="UP000054851">
    <property type="component" value="Unassembled WGS sequence"/>
</dbReference>
<dbReference type="STRING" id="1777140.AWB79_06241"/>
<protein>
    <recommendedName>
        <fullName evidence="3">Plasmid stabilization system protein</fullName>
    </recommendedName>
</protein>
<gene>
    <name evidence="1" type="ORF">AWB79_06241</name>
</gene>
<dbReference type="InterPro" id="IPR035093">
    <property type="entry name" value="RelE/ParE_toxin_dom_sf"/>
</dbReference>
<evidence type="ECO:0000313" key="1">
    <source>
        <dbReference type="EMBL" id="SAK87849.1"/>
    </source>
</evidence>
<accession>A0A158CZY2</accession>
<organism evidence="1 2">
    <name type="scientific">Caballeronia hypogeia</name>
    <dbReference type="NCBI Taxonomy" id="1777140"/>
    <lineage>
        <taxon>Bacteria</taxon>
        <taxon>Pseudomonadati</taxon>
        <taxon>Pseudomonadota</taxon>
        <taxon>Betaproteobacteria</taxon>
        <taxon>Burkholderiales</taxon>
        <taxon>Burkholderiaceae</taxon>
        <taxon>Caballeronia</taxon>
    </lineage>
</organism>
<dbReference type="EMBL" id="FCOA02000031">
    <property type="protein sequence ID" value="SAK87849.1"/>
    <property type="molecule type" value="Genomic_DNA"/>
</dbReference>
<dbReference type="Gene3D" id="3.30.2310.20">
    <property type="entry name" value="RelE-like"/>
    <property type="match status" value="1"/>
</dbReference>
<evidence type="ECO:0008006" key="3">
    <source>
        <dbReference type="Google" id="ProtNLM"/>
    </source>
</evidence>
<proteinExistence type="predicted"/>
<dbReference type="OrthoDB" id="5405593at2"/>
<evidence type="ECO:0000313" key="2">
    <source>
        <dbReference type="Proteomes" id="UP000054851"/>
    </source>
</evidence>
<comment type="caution">
    <text evidence="1">The sequence shown here is derived from an EMBL/GenBank/DDBJ whole genome shotgun (WGS) entry which is preliminary data.</text>
</comment>
<reference evidence="1" key="1">
    <citation type="submission" date="2016-01" db="EMBL/GenBank/DDBJ databases">
        <authorList>
            <person name="Peeters C."/>
        </authorList>
    </citation>
    <scope>NUCLEOTIDE SEQUENCE</scope>
    <source>
        <strain evidence="1">LMG 29322</strain>
    </source>
</reference>
<dbReference type="AlphaFoldDB" id="A0A158CZY2"/>